<sequence>MDLWKKSGVWFTNSYPNITGSNSTIPSVPSNESIMNTERDYVSVLLGFWGALYAMDQIVRDEADGAEDGTRVGPNAYTLRHYLSGQSIQHLRSDSDNSVNRSLSLWQKLSDAALRLGDDTTGNSCQPSPQSSPLRSAAVSVIRNESQDMKENESERPIHANLWSTIATLEMKCLWDEFNELGTEMIVTKAGRVQFFLET</sequence>
<name>A0A7R9Q5T2_9ACAR</name>
<evidence type="ECO:0000313" key="4">
    <source>
        <dbReference type="EMBL" id="CAD7632162.1"/>
    </source>
</evidence>
<keyword evidence="5" id="KW-1185">Reference proteome</keyword>
<reference evidence="4" key="1">
    <citation type="submission" date="2020-11" db="EMBL/GenBank/DDBJ databases">
        <authorList>
            <person name="Tran Van P."/>
        </authorList>
    </citation>
    <scope>NUCLEOTIDE SEQUENCE</scope>
</reference>
<dbReference type="EMBL" id="OC865095">
    <property type="protein sequence ID" value="CAD7632162.1"/>
    <property type="molecule type" value="Genomic_DNA"/>
</dbReference>
<evidence type="ECO:0000259" key="3">
    <source>
        <dbReference type="PROSITE" id="PS50252"/>
    </source>
</evidence>
<dbReference type="Proteomes" id="UP000759131">
    <property type="component" value="Unassembled WGS sequence"/>
</dbReference>
<dbReference type="PROSITE" id="PS50252">
    <property type="entry name" value="TBOX_3"/>
    <property type="match status" value="1"/>
</dbReference>
<evidence type="ECO:0000256" key="1">
    <source>
        <dbReference type="PROSITE-ProRule" id="PRU00201"/>
    </source>
</evidence>
<keyword evidence="1" id="KW-0238">DNA-binding</keyword>
<proteinExistence type="predicted"/>
<comment type="caution">
    <text evidence="1">Lacks conserved residue(s) required for the propagation of feature annotation.</text>
</comment>
<gene>
    <name evidence="4" type="ORF">OSB1V03_LOCUS12567</name>
</gene>
<feature type="domain" description="T-box" evidence="3">
    <location>
        <begin position="169"/>
        <end position="195"/>
    </location>
</feature>
<dbReference type="OrthoDB" id="7442607at2759"/>
<keyword evidence="1" id="KW-0539">Nucleus</keyword>
<dbReference type="GO" id="GO:0003700">
    <property type="term" value="F:DNA-binding transcription factor activity"/>
    <property type="evidence" value="ECO:0007669"/>
    <property type="project" value="InterPro"/>
</dbReference>
<dbReference type="InterPro" id="IPR046360">
    <property type="entry name" value="T-box_DNA-bd"/>
</dbReference>
<dbReference type="EMBL" id="CAJPIZ010010520">
    <property type="protein sequence ID" value="CAG2112592.1"/>
    <property type="molecule type" value="Genomic_DNA"/>
</dbReference>
<organism evidence="4">
    <name type="scientific">Medioppia subpectinata</name>
    <dbReference type="NCBI Taxonomy" id="1979941"/>
    <lineage>
        <taxon>Eukaryota</taxon>
        <taxon>Metazoa</taxon>
        <taxon>Ecdysozoa</taxon>
        <taxon>Arthropoda</taxon>
        <taxon>Chelicerata</taxon>
        <taxon>Arachnida</taxon>
        <taxon>Acari</taxon>
        <taxon>Acariformes</taxon>
        <taxon>Sarcoptiformes</taxon>
        <taxon>Oribatida</taxon>
        <taxon>Brachypylina</taxon>
        <taxon>Oppioidea</taxon>
        <taxon>Oppiidae</taxon>
        <taxon>Medioppia</taxon>
    </lineage>
</organism>
<evidence type="ECO:0000313" key="5">
    <source>
        <dbReference type="Proteomes" id="UP000759131"/>
    </source>
</evidence>
<dbReference type="InterPro" id="IPR036960">
    <property type="entry name" value="T-box_sf"/>
</dbReference>
<feature type="compositionally biased region" description="Polar residues" evidence="2">
    <location>
        <begin position="120"/>
        <end position="134"/>
    </location>
</feature>
<protein>
    <recommendedName>
        <fullName evidence="3">T-box domain-containing protein</fullName>
    </recommendedName>
</protein>
<dbReference type="GO" id="GO:0005634">
    <property type="term" value="C:nucleus"/>
    <property type="evidence" value="ECO:0007669"/>
    <property type="project" value="UniProtKB-SubCell"/>
</dbReference>
<feature type="region of interest" description="Disordered" evidence="2">
    <location>
        <begin position="117"/>
        <end position="137"/>
    </location>
</feature>
<accession>A0A7R9Q5T2</accession>
<dbReference type="GO" id="GO:0045893">
    <property type="term" value="P:positive regulation of DNA-templated transcription"/>
    <property type="evidence" value="ECO:0007669"/>
    <property type="project" value="InterPro"/>
</dbReference>
<dbReference type="AlphaFoldDB" id="A0A7R9Q5T2"/>
<dbReference type="Gene3D" id="2.60.40.820">
    <property type="entry name" value="Transcription factor, T-box"/>
    <property type="match status" value="1"/>
</dbReference>
<dbReference type="Pfam" id="PF00907">
    <property type="entry name" value="T-box"/>
    <property type="match status" value="1"/>
</dbReference>
<evidence type="ECO:0000256" key="2">
    <source>
        <dbReference type="SAM" id="MobiDB-lite"/>
    </source>
</evidence>
<comment type="subcellular location">
    <subcellularLocation>
        <location evidence="1">Nucleus</location>
    </subcellularLocation>
</comment>
<dbReference type="GO" id="GO:0003677">
    <property type="term" value="F:DNA binding"/>
    <property type="evidence" value="ECO:0007669"/>
    <property type="project" value="UniProtKB-UniRule"/>
</dbReference>